<feature type="region of interest" description="Disordered" evidence="1">
    <location>
        <begin position="1"/>
        <end position="83"/>
    </location>
</feature>
<proteinExistence type="predicted"/>
<dbReference type="OrthoDB" id="329914at2157"/>
<keyword evidence="3" id="KW-1185">Reference proteome</keyword>
<comment type="caution">
    <text evidence="2">The sequence shown here is derived from an EMBL/GenBank/DDBJ whole genome shotgun (WGS) entry which is preliminary data.</text>
</comment>
<dbReference type="EMBL" id="AOJH01000045">
    <property type="protein sequence ID" value="EMA65184.1"/>
    <property type="molecule type" value="Genomic_DNA"/>
</dbReference>
<reference evidence="2 3" key="1">
    <citation type="journal article" date="2014" name="PLoS Genet.">
        <title>Phylogenetically driven sequencing of extremely halophilic archaea reveals strategies for static and dynamic osmo-response.</title>
        <authorList>
            <person name="Becker E.A."/>
            <person name="Seitzer P.M."/>
            <person name="Tritt A."/>
            <person name="Larsen D."/>
            <person name="Krusor M."/>
            <person name="Yao A.I."/>
            <person name="Wu D."/>
            <person name="Madern D."/>
            <person name="Eisen J.A."/>
            <person name="Darling A.E."/>
            <person name="Facciotti M.T."/>
        </authorList>
    </citation>
    <scope>NUCLEOTIDE SEQUENCE [LARGE SCALE GENOMIC DNA]</scope>
    <source>
        <strain evidence="2 3">JCM 14978</strain>
    </source>
</reference>
<sequence>MCDPHTEPPTSQTRDGGRDAADETGGSVPPPVRDDVTVELVRDAIGVARGERSDERFSEKYGTATDPTGERDPTPADGERPDR</sequence>
<name>M0P6M4_9EURY</name>
<dbReference type="STRING" id="1230456.C468_06777"/>
<organism evidence="2 3">
    <name type="scientific">Halorubrum kocurii JCM 14978</name>
    <dbReference type="NCBI Taxonomy" id="1230456"/>
    <lineage>
        <taxon>Archaea</taxon>
        <taxon>Methanobacteriati</taxon>
        <taxon>Methanobacteriota</taxon>
        <taxon>Stenosarchaea group</taxon>
        <taxon>Halobacteria</taxon>
        <taxon>Halobacteriales</taxon>
        <taxon>Haloferacaceae</taxon>
        <taxon>Halorubrum</taxon>
    </lineage>
</organism>
<dbReference type="RefSeq" id="WP_008848087.1">
    <property type="nucleotide sequence ID" value="NZ_AOJH01000045.1"/>
</dbReference>
<dbReference type="AlphaFoldDB" id="M0P6M4"/>
<dbReference type="PATRIC" id="fig|1230456.3.peg.1327"/>
<evidence type="ECO:0000256" key="1">
    <source>
        <dbReference type="SAM" id="MobiDB-lite"/>
    </source>
</evidence>
<evidence type="ECO:0000313" key="2">
    <source>
        <dbReference type="EMBL" id="EMA65184.1"/>
    </source>
</evidence>
<gene>
    <name evidence="2" type="ORF">C468_06777</name>
</gene>
<dbReference type="Proteomes" id="UP000011546">
    <property type="component" value="Unassembled WGS sequence"/>
</dbReference>
<feature type="compositionally biased region" description="Basic and acidic residues" evidence="1">
    <location>
        <begin position="68"/>
        <end position="83"/>
    </location>
</feature>
<accession>M0P6M4</accession>
<protein>
    <submittedName>
        <fullName evidence="2">Uncharacterized protein</fullName>
    </submittedName>
</protein>
<feature type="compositionally biased region" description="Basic and acidic residues" evidence="1">
    <location>
        <begin position="32"/>
        <end position="42"/>
    </location>
</feature>
<evidence type="ECO:0000313" key="3">
    <source>
        <dbReference type="Proteomes" id="UP000011546"/>
    </source>
</evidence>
<feature type="compositionally biased region" description="Basic and acidic residues" evidence="1">
    <location>
        <begin position="49"/>
        <end position="59"/>
    </location>
</feature>